<dbReference type="STRING" id="1231623.Tasa_048_099"/>
<sequence>MSGTLNFSAAVGAIANISASDPVIVGTVSLTGMEVPSELTVGGQQKLVIHRLPGGEELIDVAGNDPDRLELHGYFVGPYAYARAQELEGIRKQGLPVTFSVAGLSWRVFVAAYQYTYQSKGAVIPYRLTLERQETARNKVPATTKEQSQSVGNDIGTALTSLAGAVGNISQTASDFTGQAQTVIGQVTPIANLVGAGSVVAKAQNALEQAQAVTTAGTDLGSAPAGLATLQDNLSAAGDSLTTAIQATGQNLENIQFDGSAASLLAMAQNAQIQSAAADAGALVNRANRNATTAGGGTQTDPLVHS</sequence>
<reference evidence="1 2" key="1">
    <citation type="submission" date="2012-10" db="EMBL/GenBank/DDBJ databases">
        <title>Genome sequencing of Tanticharoenia sakaeratensis NBRC 103193.</title>
        <authorList>
            <person name="Azuma Y."/>
            <person name="Hadano H."/>
            <person name="Hirakawa H."/>
            <person name="Matsushita K."/>
        </authorList>
    </citation>
    <scope>NUCLEOTIDE SEQUENCE [LARGE SCALE GENOMIC DNA]</scope>
    <source>
        <strain evidence="1 2">NBRC 103193</strain>
    </source>
</reference>
<protein>
    <submittedName>
        <fullName evidence="1">Uncharacterized protein</fullName>
    </submittedName>
</protein>
<dbReference type="EMBL" id="BALE01000048">
    <property type="protein sequence ID" value="GAN55474.1"/>
    <property type="molecule type" value="Genomic_DNA"/>
</dbReference>
<gene>
    <name evidence="1" type="ORF">Tasa_048_099</name>
</gene>
<proteinExistence type="predicted"/>
<dbReference type="Proteomes" id="UP000032679">
    <property type="component" value="Unassembled WGS sequence"/>
</dbReference>
<evidence type="ECO:0000313" key="1">
    <source>
        <dbReference type="EMBL" id="GAN55474.1"/>
    </source>
</evidence>
<dbReference type="RefSeq" id="WP_048850643.1">
    <property type="nucleotide sequence ID" value="NZ_BAQF01000015.1"/>
</dbReference>
<keyword evidence="2" id="KW-1185">Reference proteome</keyword>
<comment type="caution">
    <text evidence="1">The sequence shown here is derived from an EMBL/GenBank/DDBJ whole genome shotgun (WGS) entry which is preliminary data.</text>
</comment>
<accession>A0A0D6MP73</accession>
<dbReference type="AlphaFoldDB" id="A0A0D6MP73"/>
<name>A0A0D6MP73_9PROT</name>
<evidence type="ECO:0000313" key="2">
    <source>
        <dbReference type="Proteomes" id="UP000032679"/>
    </source>
</evidence>
<organism evidence="1 2">
    <name type="scientific">Tanticharoenia sakaeratensis NBRC 103193</name>
    <dbReference type="NCBI Taxonomy" id="1231623"/>
    <lineage>
        <taxon>Bacteria</taxon>
        <taxon>Pseudomonadati</taxon>
        <taxon>Pseudomonadota</taxon>
        <taxon>Alphaproteobacteria</taxon>
        <taxon>Acetobacterales</taxon>
        <taxon>Acetobacteraceae</taxon>
        <taxon>Tanticharoenia</taxon>
    </lineage>
</organism>